<name>A0AAD8ZJI5_9TELE</name>
<feature type="domain" description="Integrase catalytic" evidence="2">
    <location>
        <begin position="187"/>
        <end position="268"/>
    </location>
</feature>
<dbReference type="InterPro" id="IPR012337">
    <property type="entry name" value="RNaseH-like_sf"/>
</dbReference>
<dbReference type="EMBL" id="JAROKS010000010">
    <property type="protein sequence ID" value="KAK1800579.1"/>
    <property type="molecule type" value="Genomic_DNA"/>
</dbReference>
<dbReference type="Proteomes" id="UP001239994">
    <property type="component" value="Unassembled WGS sequence"/>
</dbReference>
<evidence type="ECO:0000256" key="1">
    <source>
        <dbReference type="SAM" id="MobiDB-lite"/>
    </source>
</evidence>
<dbReference type="PANTHER" id="PTHR37984">
    <property type="entry name" value="PROTEIN CBG26694"/>
    <property type="match status" value="1"/>
</dbReference>
<sequence length="268" mass="29440">MCLRDSQEQAGIQNQMKSEEGKKRKRTGMSLARENGSKPSPGPIDSSQPVNPLDTGDKVMLGRLRVSGIPPATTLSESHILPPVEHPQLRALLRSRQARHPALSTGSAWQCGEIRERTAITPEGACALTRREKTVLGASSMTPKVGGDQEEEKKQGKQLTAYADILIRCHSKAPKTLPAGKLMPLTIPERPWSHIAIDFITDISCSNGNSTILMVVDRFSRGIRFIAFPGLPTALQTAEALFNQVFHIFDIPEDILSDRGPQFTSRVW</sequence>
<evidence type="ECO:0000259" key="2">
    <source>
        <dbReference type="PROSITE" id="PS50994"/>
    </source>
</evidence>
<dbReference type="GO" id="GO:0003676">
    <property type="term" value="F:nucleic acid binding"/>
    <property type="evidence" value="ECO:0007669"/>
    <property type="project" value="InterPro"/>
</dbReference>
<reference evidence="3" key="1">
    <citation type="submission" date="2023-03" db="EMBL/GenBank/DDBJ databases">
        <title>Electrophorus voltai genome.</title>
        <authorList>
            <person name="Bian C."/>
        </authorList>
    </citation>
    <scope>NUCLEOTIDE SEQUENCE</scope>
    <source>
        <strain evidence="3">CB-2022</strain>
        <tissue evidence="3">Muscle</tissue>
    </source>
</reference>
<dbReference type="Gene3D" id="3.30.420.10">
    <property type="entry name" value="Ribonuclease H-like superfamily/Ribonuclease H"/>
    <property type="match status" value="1"/>
</dbReference>
<gene>
    <name evidence="3" type="ORF">P4O66_005782</name>
</gene>
<dbReference type="SUPFAM" id="SSF53098">
    <property type="entry name" value="Ribonuclease H-like"/>
    <property type="match status" value="1"/>
</dbReference>
<organism evidence="3 4">
    <name type="scientific">Electrophorus voltai</name>
    <dbReference type="NCBI Taxonomy" id="2609070"/>
    <lineage>
        <taxon>Eukaryota</taxon>
        <taxon>Metazoa</taxon>
        <taxon>Chordata</taxon>
        <taxon>Craniata</taxon>
        <taxon>Vertebrata</taxon>
        <taxon>Euteleostomi</taxon>
        <taxon>Actinopterygii</taxon>
        <taxon>Neopterygii</taxon>
        <taxon>Teleostei</taxon>
        <taxon>Ostariophysi</taxon>
        <taxon>Gymnotiformes</taxon>
        <taxon>Gymnotoidei</taxon>
        <taxon>Gymnotidae</taxon>
        <taxon>Electrophorus</taxon>
    </lineage>
</organism>
<feature type="region of interest" description="Disordered" evidence="1">
    <location>
        <begin position="1"/>
        <end position="56"/>
    </location>
</feature>
<dbReference type="GO" id="GO:0015074">
    <property type="term" value="P:DNA integration"/>
    <property type="evidence" value="ECO:0007669"/>
    <property type="project" value="InterPro"/>
</dbReference>
<evidence type="ECO:0000313" key="4">
    <source>
        <dbReference type="Proteomes" id="UP001239994"/>
    </source>
</evidence>
<dbReference type="PROSITE" id="PS50994">
    <property type="entry name" value="INTEGRASE"/>
    <property type="match status" value="1"/>
</dbReference>
<accession>A0AAD8ZJI5</accession>
<dbReference type="AlphaFoldDB" id="A0AAD8ZJI5"/>
<dbReference type="InterPro" id="IPR001584">
    <property type="entry name" value="Integrase_cat-core"/>
</dbReference>
<dbReference type="InterPro" id="IPR036397">
    <property type="entry name" value="RNaseH_sf"/>
</dbReference>
<dbReference type="InterPro" id="IPR050951">
    <property type="entry name" value="Retrovirus_Pol_polyprotein"/>
</dbReference>
<dbReference type="PANTHER" id="PTHR37984:SF5">
    <property type="entry name" value="PROTEIN NYNRIN-LIKE"/>
    <property type="match status" value="1"/>
</dbReference>
<proteinExistence type="predicted"/>
<evidence type="ECO:0000313" key="3">
    <source>
        <dbReference type="EMBL" id="KAK1800579.1"/>
    </source>
</evidence>
<keyword evidence="4" id="KW-1185">Reference proteome</keyword>
<protein>
    <recommendedName>
        <fullName evidence="2">Integrase catalytic domain-containing protein</fullName>
    </recommendedName>
</protein>
<comment type="caution">
    <text evidence="3">The sequence shown here is derived from an EMBL/GenBank/DDBJ whole genome shotgun (WGS) entry which is preliminary data.</text>
</comment>